<dbReference type="AlphaFoldDB" id="A0A517QT02"/>
<sequence length="386" mass="43139" precursor="true">MNWVGLFCAVVVLHQTAAFADAEKTPKRLVNQLGNPSFLSRLQAEQELLDLGYRSYSAIVEGTKSSDPEIRYRTLRLMKLLRRGAFADRQQELRANPWIVPEGLAPGWEEFHQMLGDGEDARELYVQILNSETDLMLAVSAPGWQSQFEKRCSDLQAFSHQRQSLQIQPGSIAALLFLACHPENRPSGNASSVITMLISDATFRDAALRSRSSDVLKGLIGIWIRKNRHTSPIQLLSDAVTFDLDAGMEAARDGISRRHQLRASAIHTGNSIFYLAKYGGKDVIEELEKLLSDSAQLPGSFKNSATTVQIRDVALAALLYVTKQDPKKYGFNELRPKSGYLYYANSARFASDQDREKALLLWKSWRANHVRDPIRGSLDASEGDAL</sequence>
<evidence type="ECO:0000313" key="2">
    <source>
        <dbReference type="EMBL" id="QDT34775.1"/>
    </source>
</evidence>
<keyword evidence="3" id="KW-1185">Reference proteome</keyword>
<keyword evidence="1" id="KW-0732">Signal</keyword>
<accession>A0A517QT02</accession>
<protein>
    <recommendedName>
        <fullName evidence="4">HEAT repeat domain-containing protein</fullName>
    </recommendedName>
</protein>
<name>A0A517QT02_9PLAN</name>
<dbReference type="Proteomes" id="UP000315724">
    <property type="component" value="Chromosome"/>
</dbReference>
<evidence type="ECO:0000313" key="3">
    <source>
        <dbReference type="Proteomes" id="UP000315724"/>
    </source>
</evidence>
<dbReference type="KEGG" id="tpol:Mal48_40470"/>
<feature type="chain" id="PRO_5022222422" description="HEAT repeat domain-containing protein" evidence="1">
    <location>
        <begin position="21"/>
        <end position="386"/>
    </location>
</feature>
<evidence type="ECO:0008006" key="4">
    <source>
        <dbReference type="Google" id="ProtNLM"/>
    </source>
</evidence>
<reference evidence="2 3" key="1">
    <citation type="submission" date="2019-02" db="EMBL/GenBank/DDBJ databases">
        <title>Deep-cultivation of Planctomycetes and their phenomic and genomic characterization uncovers novel biology.</title>
        <authorList>
            <person name="Wiegand S."/>
            <person name="Jogler M."/>
            <person name="Boedeker C."/>
            <person name="Pinto D."/>
            <person name="Vollmers J."/>
            <person name="Rivas-Marin E."/>
            <person name="Kohn T."/>
            <person name="Peeters S.H."/>
            <person name="Heuer A."/>
            <person name="Rast P."/>
            <person name="Oberbeckmann S."/>
            <person name="Bunk B."/>
            <person name="Jeske O."/>
            <person name="Meyerdierks A."/>
            <person name="Storesund J.E."/>
            <person name="Kallscheuer N."/>
            <person name="Luecker S."/>
            <person name="Lage O.M."/>
            <person name="Pohl T."/>
            <person name="Merkel B.J."/>
            <person name="Hornburger P."/>
            <person name="Mueller R.-W."/>
            <person name="Bruemmer F."/>
            <person name="Labrenz M."/>
            <person name="Spormann A.M."/>
            <person name="Op den Camp H."/>
            <person name="Overmann J."/>
            <person name="Amann R."/>
            <person name="Jetten M.S.M."/>
            <person name="Mascher T."/>
            <person name="Medema M.H."/>
            <person name="Devos D.P."/>
            <person name="Kaster A.-K."/>
            <person name="Ovreas L."/>
            <person name="Rohde M."/>
            <person name="Galperin M.Y."/>
            <person name="Jogler C."/>
        </authorList>
    </citation>
    <scope>NUCLEOTIDE SEQUENCE [LARGE SCALE GENOMIC DNA]</scope>
    <source>
        <strain evidence="2 3">Mal48</strain>
    </source>
</reference>
<gene>
    <name evidence="2" type="ORF">Mal48_40470</name>
</gene>
<proteinExistence type="predicted"/>
<feature type="signal peptide" evidence="1">
    <location>
        <begin position="1"/>
        <end position="20"/>
    </location>
</feature>
<organism evidence="2 3">
    <name type="scientific">Thalassoglobus polymorphus</name>
    <dbReference type="NCBI Taxonomy" id="2527994"/>
    <lineage>
        <taxon>Bacteria</taxon>
        <taxon>Pseudomonadati</taxon>
        <taxon>Planctomycetota</taxon>
        <taxon>Planctomycetia</taxon>
        <taxon>Planctomycetales</taxon>
        <taxon>Planctomycetaceae</taxon>
        <taxon>Thalassoglobus</taxon>
    </lineage>
</organism>
<evidence type="ECO:0000256" key="1">
    <source>
        <dbReference type="SAM" id="SignalP"/>
    </source>
</evidence>
<dbReference type="EMBL" id="CP036267">
    <property type="protein sequence ID" value="QDT34775.1"/>
    <property type="molecule type" value="Genomic_DNA"/>
</dbReference>